<dbReference type="InterPro" id="IPR000407">
    <property type="entry name" value="GDA1_CD39_NTPase"/>
</dbReference>
<feature type="transmembrane region" description="Helical" evidence="7">
    <location>
        <begin position="118"/>
        <end position="139"/>
    </location>
</feature>
<gene>
    <name evidence="8" type="ORF">BRAFLDRAFT_104979</name>
</gene>
<keyword evidence="2 5" id="KW-0378">Hydrolase</keyword>
<dbReference type="PANTHER" id="PTHR11782">
    <property type="entry name" value="ADENOSINE/GUANOSINE DIPHOSPHATASE"/>
    <property type="match status" value="1"/>
</dbReference>
<dbReference type="AlphaFoldDB" id="C3Y3U9"/>
<dbReference type="PANTHER" id="PTHR11782:SF121">
    <property type="entry name" value="NUCLEOSIDE-DIPHOSPHATASE MIG-23"/>
    <property type="match status" value="1"/>
</dbReference>
<keyword evidence="4" id="KW-0547">Nucleotide-binding</keyword>
<evidence type="ECO:0000256" key="4">
    <source>
        <dbReference type="PIRSR" id="PIRSR600407-2"/>
    </source>
</evidence>
<evidence type="ECO:0000256" key="7">
    <source>
        <dbReference type="SAM" id="Phobius"/>
    </source>
</evidence>
<keyword evidence="4" id="KW-0067">ATP-binding</keyword>
<dbReference type="GO" id="GO:0005524">
    <property type="term" value="F:ATP binding"/>
    <property type="evidence" value="ECO:0007669"/>
    <property type="project" value="UniProtKB-KW"/>
</dbReference>
<evidence type="ECO:0000256" key="6">
    <source>
        <dbReference type="SAM" id="MobiDB-lite"/>
    </source>
</evidence>
<feature type="transmembrane region" description="Helical" evidence="7">
    <location>
        <begin position="159"/>
        <end position="178"/>
    </location>
</feature>
<dbReference type="InParanoid" id="C3Y3U9"/>
<dbReference type="eggNOG" id="KOG1386">
    <property type="taxonomic scope" value="Eukaryota"/>
</dbReference>
<feature type="transmembrane region" description="Helical" evidence="7">
    <location>
        <begin position="227"/>
        <end position="245"/>
    </location>
</feature>
<feature type="active site" description="Proton acceptor" evidence="3">
    <location>
        <position position="41"/>
    </location>
</feature>
<evidence type="ECO:0008006" key="9">
    <source>
        <dbReference type="Google" id="ProtNLM"/>
    </source>
</evidence>
<proteinExistence type="inferred from homology"/>
<organism>
    <name type="scientific">Branchiostoma floridae</name>
    <name type="common">Florida lancelet</name>
    <name type="synonym">Amphioxus</name>
    <dbReference type="NCBI Taxonomy" id="7739"/>
    <lineage>
        <taxon>Eukaryota</taxon>
        <taxon>Metazoa</taxon>
        <taxon>Chordata</taxon>
        <taxon>Cephalochordata</taxon>
        <taxon>Leptocardii</taxon>
        <taxon>Amphioxiformes</taxon>
        <taxon>Branchiostomatidae</taxon>
        <taxon>Branchiostoma</taxon>
    </lineage>
</organism>
<reference evidence="8" key="1">
    <citation type="journal article" date="2008" name="Nature">
        <title>The amphioxus genome and the evolution of the chordate karyotype.</title>
        <authorList>
            <consortium name="US DOE Joint Genome Institute (JGI-PGF)"/>
            <person name="Putnam N.H."/>
            <person name="Butts T."/>
            <person name="Ferrier D.E.K."/>
            <person name="Furlong R.F."/>
            <person name="Hellsten U."/>
            <person name="Kawashima T."/>
            <person name="Robinson-Rechavi M."/>
            <person name="Shoguchi E."/>
            <person name="Terry A."/>
            <person name="Yu J.-K."/>
            <person name="Benito-Gutierrez E.L."/>
            <person name="Dubchak I."/>
            <person name="Garcia-Fernandez J."/>
            <person name="Gibson-Brown J.J."/>
            <person name="Grigoriev I.V."/>
            <person name="Horton A.C."/>
            <person name="de Jong P.J."/>
            <person name="Jurka J."/>
            <person name="Kapitonov V.V."/>
            <person name="Kohara Y."/>
            <person name="Kuroki Y."/>
            <person name="Lindquist E."/>
            <person name="Lucas S."/>
            <person name="Osoegawa K."/>
            <person name="Pennacchio L.A."/>
            <person name="Salamov A.A."/>
            <person name="Satou Y."/>
            <person name="Sauka-Spengler T."/>
            <person name="Schmutz J."/>
            <person name="Shin-I T."/>
            <person name="Toyoda A."/>
            <person name="Bronner-Fraser M."/>
            <person name="Fujiyama A."/>
            <person name="Holland L.Z."/>
            <person name="Holland P.W.H."/>
            <person name="Satoh N."/>
            <person name="Rokhsar D.S."/>
        </authorList>
    </citation>
    <scope>NUCLEOTIDE SEQUENCE [LARGE SCALE GENOMIC DNA]</scope>
    <source>
        <strain evidence="8">S238N-H82</strain>
        <tissue evidence="8">Testes</tissue>
    </source>
</reference>
<comment type="similarity">
    <text evidence="1 5">Belongs to the GDA1/CD39 NTPase family.</text>
</comment>
<evidence type="ECO:0000256" key="5">
    <source>
        <dbReference type="RuleBase" id="RU003833"/>
    </source>
</evidence>
<keyword evidence="7" id="KW-0812">Transmembrane</keyword>
<keyword evidence="7" id="KW-1133">Transmembrane helix</keyword>
<dbReference type="PROSITE" id="PS01238">
    <property type="entry name" value="GDA1_CD39_NTPASE"/>
    <property type="match status" value="1"/>
</dbReference>
<dbReference type="GO" id="GO:0016787">
    <property type="term" value="F:hydrolase activity"/>
    <property type="evidence" value="ECO:0007669"/>
    <property type="project" value="UniProtKB-KW"/>
</dbReference>
<feature type="region of interest" description="Disordered" evidence="6">
    <location>
        <begin position="265"/>
        <end position="305"/>
    </location>
</feature>
<sequence length="373" mass="41828">MRMLSESDQEDILDNLRENVPLDYEFLFSDTHVEVISGKQEGVYAWIGINFVLGRFNHAEEDDPMVEVEFDQTSLSEPSQLPSILRKRTVGVLDMGGGSLQIAFEVPKSVRIDKVSTMFIILGASDFSSSFLWEIQAGILQQQSSYKPPWVRVSALTGYQYIFFLCFGIVVAAIFFYIRRMGGRRISPVRSPLHHVPSMSYFMVDEGMRAPEITDEPGSLLNYIKSVTLTLMLAWLLGLLIHMTVRRLTWCPPLKFTREAAANKEHSASIPSRLTDGNYMQSSPPGSEGITADTAQQWSGQKKRGRYELNEDPCGQAVVRHLPSPWDNSWATTRAGEFCEQPAQRVVQAGSSSAGRLPCDWSGQCYGNNPDRP</sequence>
<evidence type="ECO:0000256" key="3">
    <source>
        <dbReference type="PIRSR" id="PIRSR600407-1"/>
    </source>
</evidence>
<keyword evidence="7" id="KW-0472">Membrane</keyword>
<dbReference type="EMBL" id="GG666484">
    <property type="protein sequence ID" value="EEN64975.1"/>
    <property type="molecule type" value="Genomic_DNA"/>
</dbReference>
<protein>
    <recommendedName>
        <fullName evidence="9">Ectonucleoside triphosphate diphosphohydrolase 4</fullName>
    </recommendedName>
</protein>
<dbReference type="Gene3D" id="3.30.420.540">
    <property type="match status" value="1"/>
</dbReference>
<name>C3Y3U9_BRAFL</name>
<dbReference type="Pfam" id="PF01150">
    <property type="entry name" value="GDA1_CD39"/>
    <property type="match status" value="1"/>
</dbReference>
<feature type="binding site" evidence="4">
    <location>
        <begin position="97"/>
        <end position="101"/>
    </location>
    <ligand>
        <name>ATP</name>
        <dbReference type="ChEBI" id="CHEBI:30616"/>
    </ligand>
</feature>
<evidence type="ECO:0000313" key="8">
    <source>
        <dbReference type="EMBL" id="EEN64975.1"/>
    </source>
</evidence>
<accession>C3Y3U9</accession>
<evidence type="ECO:0000256" key="2">
    <source>
        <dbReference type="ARBA" id="ARBA00022801"/>
    </source>
</evidence>
<evidence type="ECO:0000256" key="1">
    <source>
        <dbReference type="ARBA" id="ARBA00009283"/>
    </source>
</evidence>